<keyword evidence="2" id="KW-1185">Reference proteome</keyword>
<dbReference type="AlphaFoldDB" id="A0A1V9G5J1"/>
<evidence type="ECO:0000313" key="1">
    <source>
        <dbReference type="EMBL" id="OQP65905.1"/>
    </source>
</evidence>
<dbReference type="PROSITE" id="PS51257">
    <property type="entry name" value="PROKAR_LIPOPROTEIN"/>
    <property type="match status" value="1"/>
</dbReference>
<dbReference type="RefSeq" id="WP_081145750.1">
    <property type="nucleotide sequence ID" value="NZ_LVYD01000013.1"/>
</dbReference>
<organism evidence="1 2">
    <name type="scientific">Niastella vici</name>
    <dbReference type="NCBI Taxonomy" id="1703345"/>
    <lineage>
        <taxon>Bacteria</taxon>
        <taxon>Pseudomonadati</taxon>
        <taxon>Bacteroidota</taxon>
        <taxon>Chitinophagia</taxon>
        <taxon>Chitinophagales</taxon>
        <taxon>Chitinophagaceae</taxon>
        <taxon>Niastella</taxon>
    </lineage>
</organism>
<name>A0A1V9G5J1_9BACT</name>
<sequence>MKRFSFLPALIMITLFITSCGSSPLNRKYSDDKFMMDVKAIKESKKLSDEDMRLLAGYIIRAKISGEKLETMTYAEMLKKAQDAVAGQKALADKTAKEEAEKRTRLGAAVNVALYNIGYVKGDFQDHIQYDLAFENKSGKDIKAVKGSLLITDLFDKKIKELDIVFDNGVKASETFKNSYSTDYNQFMDEDKELRAKSIKEVKFVFTPEKVLFNDGTSLE</sequence>
<dbReference type="OrthoDB" id="1264677at2"/>
<evidence type="ECO:0008006" key="3">
    <source>
        <dbReference type="Google" id="ProtNLM"/>
    </source>
</evidence>
<comment type="caution">
    <text evidence="1">The sequence shown here is derived from an EMBL/GenBank/DDBJ whole genome shotgun (WGS) entry which is preliminary data.</text>
</comment>
<dbReference type="EMBL" id="LVYD01000013">
    <property type="protein sequence ID" value="OQP65905.1"/>
    <property type="molecule type" value="Genomic_DNA"/>
</dbReference>
<proteinExistence type="predicted"/>
<evidence type="ECO:0000313" key="2">
    <source>
        <dbReference type="Proteomes" id="UP000192796"/>
    </source>
</evidence>
<reference evidence="1 2" key="1">
    <citation type="submission" date="2016-03" db="EMBL/GenBank/DDBJ databases">
        <title>Niastella vici sp. nov., isolated from farmland soil.</title>
        <authorList>
            <person name="Chen L."/>
            <person name="Wang D."/>
            <person name="Yang S."/>
            <person name="Wang G."/>
        </authorList>
    </citation>
    <scope>NUCLEOTIDE SEQUENCE [LARGE SCALE GENOMIC DNA]</scope>
    <source>
        <strain evidence="1 2">DJ57</strain>
    </source>
</reference>
<dbReference type="Proteomes" id="UP000192796">
    <property type="component" value="Unassembled WGS sequence"/>
</dbReference>
<protein>
    <recommendedName>
        <fullName evidence="3">Lipoprotein</fullName>
    </recommendedName>
</protein>
<accession>A0A1V9G5J1</accession>
<gene>
    <name evidence="1" type="ORF">A3860_15040</name>
</gene>